<feature type="compositionally biased region" description="Low complexity" evidence="1">
    <location>
        <begin position="85"/>
        <end position="98"/>
    </location>
</feature>
<evidence type="ECO:0000256" key="1">
    <source>
        <dbReference type="SAM" id="MobiDB-lite"/>
    </source>
</evidence>
<organism evidence="2 3">
    <name type="scientific">Pycnococcus provasolii</name>
    <dbReference type="NCBI Taxonomy" id="41880"/>
    <lineage>
        <taxon>Eukaryota</taxon>
        <taxon>Viridiplantae</taxon>
        <taxon>Chlorophyta</taxon>
        <taxon>Pseudoscourfieldiophyceae</taxon>
        <taxon>Pseudoscourfieldiales</taxon>
        <taxon>Pycnococcaceae</taxon>
        <taxon>Pycnococcus</taxon>
    </lineage>
</organism>
<sequence length="242" mass="26296">MATSPINNHLYRLNRLSLGRLRLGPTETNQQQQQQRRNTCTGNNSQRSTVDASAGKPATKPVIEDDWLESMNTTSTTRTRKATKGTKLAPPGLGAPPGLKLPPPTTTQVPESTSSQGRRSDQSMARDPPRTPLPTLTAQAEIPPSSGNAAQASAAEQHPFPSHGEDDVSTLMLEQQAQRLLKEKSVAVANADALARRVAQLEEQVRWLSASQDDDDVPWLDDDEDDEDDEDDGACTAPRDLQ</sequence>
<feature type="compositionally biased region" description="Polar residues" evidence="1">
    <location>
        <begin position="36"/>
        <end position="51"/>
    </location>
</feature>
<keyword evidence="3" id="KW-1185">Reference proteome</keyword>
<dbReference type="Proteomes" id="UP000660262">
    <property type="component" value="Unassembled WGS sequence"/>
</dbReference>
<dbReference type="AlphaFoldDB" id="A0A830HIT9"/>
<reference evidence="2" key="1">
    <citation type="submission" date="2020-10" db="EMBL/GenBank/DDBJ databases">
        <title>Unveiling of a novel bifunctional photoreceptor, Dualchrome1, isolated from a cosmopolitan green alga.</title>
        <authorList>
            <person name="Suzuki S."/>
            <person name="Kawachi M."/>
        </authorList>
    </citation>
    <scope>NUCLEOTIDE SEQUENCE</scope>
    <source>
        <strain evidence="2">NIES 2893</strain>
    </source>
</reference>
<comment type="caution">
    <text evidence="2">The sequence shown here is derived from an EMBL/GenBank/DDBJ whole genome shotgun (WGS) entry which is preliminary data.</text>
</comment>
<proteinExistence type="predicted"/>
<feature type="region of interest" description="Disordered" evidence="1">
    <location>
        <begin position="26"/>
        <end position="170"/>
    </location>
</feature>
<protein>
    <submittedName>
        <fullName evidence="2">Uncharacterized protein</fullName>
    </submittedName>
</protein>
<feature type="compositionally biased region" description="Polar residues" evidence="1">
    <location>
        <begin position="108"/>
        <end position="117"/>
    </location>
</feature>
<dbReference type="EMBL" id="BNJQ01000014">
    <property type="protein sequence ID" value="GHP06778.1"/>
    <property type="molecule type" value="Genomic_DNA"/>
</dbReference>
<evidence type="ECO:0000313" key="3">
    <source>
        <dbReference type="Proteomes" id="UP000660262"/>
    </source>
</evidence>
<accession>A0A830HIT9</accession>
<gene>
    <name evidence="2" type="ORF">PPROV_000552200</name>
</gene>
<name>A0A830HIT9_9CHLO</name>
<evidence type="ECO:0000313" key="2">
    <source>
        <dbReference type="EMBL" id="GHP06778.1"/>
    </source>
</evidence>
<feature type="compositionally biased region" description="Acidic residues" evidence="1">
    <location>
        <begin position="212"/>
        <end position="233"/>
    </location>
</feature>
<feature type="region of interest" description="Disordered" evidence="1">
    <location>
        <begin position="208"/>
        <end position="242"/>
    </location>
</feature>